<feature type="chain" id="PRO_5032320825" evidence="1">
    <location>
        <begin position="25"/>
        <end position="510"/>
    </location>
</feature>
<dbReference type="Proteomes" id="UP000654075">
    <property type="component" value="Unassembled WGS sequence"/>
</dbReference>
<protein>
    <submittedName>
        <fullName evidence="2">Uncharacterized protein</fullName>
    </submittedName>
</protein>
<proteinExistence type="predicted"/>
<dbReference type="AlphaFoldDB" id="A0A813EPK0"/>
<organism evidence="2 3">
    <name type="scientific">Polarella glacialis</name>
    <name type="common">Dinoflagellate</name>
    <dbReference type="NCBI Taxonomy" id="89957"/>
    <lineage>
        <taxon>Eukaryota</taxon>
        <taxon>Sar</taxon>
        <taxon>Alveolata</taxon>
        <taxon>Dinophyceae</taxon>
        <taxon>Suessiales</taxon>
        <taxon>Suessiaceae</taxon>
        <taxon>Polarella</taxon>
    </lineage>
</organism>
<reference evidence="2" key="1">
    <citation type="submission" date="2021-02" db="EMBL/GenBank/DDBJ databases">
        <authorList>
            <person name="Dougan E. K."/>
            <person name="Rhodes N."/>
            <person name="Thang M."/>
            <person name="Chan C."/>
        </authorList>
    </citation>
    <scope>NUCLEOTIDE SEQUENCE</scope>
</reference>
<evidence type="ECO:0000313" key="3">
    <source>
        <dbReference type="Proteomes" id="UP000654075"/>
    </source>
</evidence>
<keyword evidence="1" id="KW-0732">Signal</keyword>
<feature type="signal peptide" evidence="1">
    <location>
        <begin position="1"/>
        <end position="24"/>
    </location>
</feature>
<name>A0A813EPK0_POLGL</name>
<evidence type="ECO:0000256" key="1">
    <source>
        <dbReference type="SAM" id="SignalP"/>
    </source>
</evidence>
<dbReference type="EMBL" id="CAJNNV010013220">
    <property type="protein sequence ID" value="CAE8601496.1"/>
    <property type="molecule type" value="Genomic_DNA"/>
</dbReference>
<keyword evidence="3" id="KW-1185">Reference proteome</keyword>
<sequence length="510" mass="55516">MAPTVRRTGLHRWAIAAAVAAALAATKLSESPVAWAATKELPATGLPEPLRPEAVAALARKLGGKLLQLAAFPTLPARALLAGGEATLLLPLGRRLQAAATAAPTSATAAMEKACSTLEIRFPCPTLLVLESKAEESLLQTLPLGPPHKRRYGVFASRGLLARASSKELFALLLREVALLRMHSLQLPEVWAWWEAAKPLPVKVRGVVRKAHSKTKSPSSGSAEAILQTVLAQLGELCRLHHGLQVVAAGLHQLPKELSAPLLRVTGQVRLRQKLLGDAADVVAVRADEGNSAAMREAAVHAAEFAERRELKSVFRTMQLFDEVGMGKPKSSLKENVKGGRQFMDFMYKVGPHRVEGLMTGVATVRRPQRLVRNRQSKKKLPYRALLTAFASLRRAVELAADRQAAEAAGGIEPVVGGLILLYGTPSEQRRLKRGDVAGLIEDAHVDFPPNRRWAYWWQNTVKAKLRPTLQLRIAELADWAESKALKKTVGGASDTWSGWARAKFHKYVY</sequence>
<evidence type="ECO:0000313" key="2">
    <source>
        <dbReference type="EMBL" id="CAE8601496.1"/>
    </source>
</evidence>
<accession>A0A813EPK0</accession>
<gene>
    <name evidence="2" type="ORF">PGLA1383_LOCUS19789</name>
</gene>
<comment type="caution">
    <text evidence="2">The sequence shown here is derived from an EMBL/GenBank/DDBJ whole genome shotgun (WGS) entry which is preliminary data.</text>
</comment>